<reference evidence="1" key="1">
    <citation type="journal article" date="2014" name="Front. Microbiol.">
        <title>High frequency of phylogenetically diverse reductive dehalogenase-homologous genes in deep subseafloor sedimentary metagenomes.</title>
        <authorList>
            <person name="Kawai M."/>
            <person name="Futagami T."/>
            <person name="Toyoda A."/>
            <person name="Takaki Y."/>
            <person name="Nishi S."/>
            <person name="Hori S."/>
            <person name="Arai W."/>
            <person name="Tsubouchi T."/>
            <person name="Morono Y."/>
            <person name="Uchiyama I."/>
            <person name="Ito T."/>
            <person name="Fujiyama A."/>
            <person name="Inagaki F."/>
            <person name="Takami H."/>
        </authorList>
    </citation>
    <scope>NUCLEOTIDE SEQUENCE</scope>
    <source>
        <strain evidence="1">Expedition CK06-06</strain>
    </source>
</reference>
<organism evidence="1">
    <name type="scientific">marine sediment metagenome</name>
    <dbReference type="NCBI Taxonomy" id="412755"/>
    <lineage>
        <taxon>unclassified sequences</taxon>
        <taxon>metagenomes</taxon>
        <taxon>ecological metagenomes</taxon>
    </lineage>
</organism>
<proteinExistence type="predicted"/>
<dbReference type="AlphaFoldDB" id="X1NXS2"/>
<feature type="non-terminal residue" evidence="1">
    <location>
        <position position="1"/>
    </location>
</feature>
<accession>X1NXS2</accession>
<dbReference type="EMBL" id="BARV01039896">
    <property type="protein sequence ID" value="GAI48867.1"/>
    <property type="molecule type" value="Genomic_DNA"/>
</dbReference>
<name>X1NXS2_9ZZZZ</name>
<comment type="caution">
    <text evidence="1">The sequence shown here is derived from an EMBL/GenBank/DDBJ whole genome shotgun (WGS) entry which is preliminary data.</text>
</comment>
<sequence length="30" mass="3487">PEFALCIINETQIRDAVRALHRAFELEMAE</sequence>
<gene>
    <name evidence="1" type="ORF">S06H3_60999</name>
</gene>
<protein>
    <submittedName>
        <fullName evidence="1">Uncharacterized protein</fullName>
    </submittedName>
</protein>
<evidence type="ECO:0000313" key="1">
    <source>
        <dbReference type="EMBL" id="GAI48867.1"/>
    </source>
</evidence>